<dbReference type="Proteomes" id="UP000033551">
    <property type="component" value="Unassembled WGS sequence"/>
</dbReference>
<keyword evidence="1" id="KW-0808">Transferase</keyword>
<dbReference type="Pfam" id="PF21089">
    <property type="entry name" value="PKS_DH_N"/>
    <property type="match status" value="1"/>
</dbReference>
<dbReference type="STRING" id="68223.GCA_002028425_07056"/>
<sequence>LRRNRDEAEAAVTALAHLLTSGAGPADRTAFFAGADVTRVGLPTYAFQHETFWIHDTAAAPADAGHAGLDAADHPLLGAAVTLPESEEFLLTARLSLRTHRWLDDHRVMGQAVVPGAALVEMAVRAGDEAGCNTLDELTLEAPLVLPEEGGVQVRVRVGGPDACERRSVRVYSRAEDAPAGEAWTRHADGTLSFADRSPESGSAEWPPAGSEPLDADGLYAAMSGAGLDYGPVFQGLKAAWKLGEEVYAEVALPEEASADASRYGLHPALLDAALHGIGLGSFLSGGDGARLPFAWSGVSLYAAGASALRVRIAPAGTDSVALALADPAGAPVAAVGSLALRPVSAEQFGDAVLRDALFRLEWVEPSYAEAAESVLDWAVVGGEASPAGRGLRGAGVPFATYADLAGLRAAVDGGRTVPDLVVLPVPDSVSGALAVLRSWLADERYASSRLLFTATGPSPDTAAVWGLVRSAQAENPGRFLLVEAADEDSGWNLLPRALGTDEAQFALRDGVVLV</sequence>
<evidence type="ECO:0000259" key="5">
    <source>
        <dbReference type="PROSITE" id="PS52019"/>
    </source>
</evidence>
<dbReference type="Gene3D" id="3.40.50.11460">
    <property type="match status" value="1"/>
</dbReference>
<dbReference type="Pfam" id="PF22953">
    <property type="entry name" value="SpnB_Rossmann"/>
    <property type="match status" value="1"/>
</dbReference>
<evidence type="ECO:0000256" key="3">
    <source>
        <dbReference type="PROSITE-ProRule" id="PRU01363"/>
    </source>
</evidence>
<evidence type="ECO:0000256" key="1">
    <source>
        <dbReference type="ARBA" id="ARBA00022679"/>
    </source>
</evidence>
<feature type="active site" description="Proton acceptor; for dehydratase activity" evidence="3">
    <location>
        <position position="106"/>
    </location>
</feature>
<dbReference type="PATRIC" id="fig|68223.7.peg.6134"/>
<dbReference type="InterPro" id="IPR050091">
    <property type="entry name" value="PKS_NRPS_Biosynth_Enz"/>
</dbReference>
<dbReference type="Gene3D" id="3.10.129.110">
    <property type="entry name" value="Polyketide synthase dehydratase"/>
    <property type="match status" value="1"/>
</dbReference>
<evidence type="ECO:0000256" key="2">
    <source>
        <dbReference type="ARBA" id="ARBA00023268"/>
    </source>
</evidence>
<feature type="non-terminal residue" evidence="6">
    <location>
        <position position="1"/>
    </location>
</feature>
<dbReference type="PANTHER" id="PTHR43775">
    <property type="entry name" value="FATTY ACID SYNTHASE"/>
    <property type="match status" value="1"/>
</dbReference>
<feature type="region of interest" description="Disordered" evidence="4">
    <location>
        <begin position="180"/>
        <end position="211"/>
    </location>
</feature>
<evidence type="ECO:0000256" key="4">
    <source>
        <dbReference type="SAM" id="MobiDB-lite"/>
    </source>
</evidence>
<dbReference type="AlphaFoldDB" id="A0A0F4I958"/>
<dbReference type="PANTHER" id="PTHR43775:SF51">
    <property type="entry name" value="INACTIVE PHENOLPHTHIOCEROL SYNTHESIS POLYKETIDE SYNTHASE TYPE I PKS1-RELATED"/>
    <property type="match status" value="1"/>
</dbReference>
<dbReference type="InterPro" id="IPR055123">
    <property type="entry name" value="SpnB-like_Rossmann"/>
</dbReference>
<dbReference type="InterPro" id="IPR042104">
    <property type="entry name" value="PKS_dehydratase_sf"/>
</dbReference>
<dbReference type="Pfam" id="PF14765">
    <property type="entry name" value="PS-DH"/>
    <property type="match status" value="1"/>
</dbReference>
<name>A0A0F4I958_9ACTN</name>
<dbReference type="PROSITE" id="PS52019">
    <property type="entry name" value="PKS_MFAS_DH"/>
    <property type="match status" value="1"/>
</dbReference>
<keyword evidence="7" id="KW-1185">Reference proteome</keyword>
<keyword evidence="2" id="KW-0511">Multifunctional enzyme</keyword>
<dbReference type="InterPro" id="IPR049552">
    <property type="entry name" value="PKS_DH_N"/>
</dbReference>
<feature type="domain" description="PKS/mFAS DH" evidence="5">
    <location>
        <begin position="74"/>
        <end position="350"/>
    </location>
</feature>
<evidence type="ECO:0000313" key="7">
    <source>
        <dbReference type="Proteomes" id="UP000033551"/>
    </source>
</evidence>
<dbReference type="Gene3D" id="3.30.70.3290">
    <property type="match status" value="1"/>
</dbReference>
<comment type="caution">
    <text evidence="6">The sequence shown here is derived from an EMBL/GenBank/DDBJ whole genome shotgun (WGS) entry which is preliminary data.</text>
</comment>
<proteinExistence type="predicted"/>
<dbReference type="InterPro" id="IPR020807">
    <property type="entry name" value="PKS_DH"/>
</dbReference>
<protein>
    <recommendedName>
        <fullName evidence="5">PKS/mFAS DH domain-containing protein</fullName>
    </recommendedName>
</protein>
<feature type="active site" description="Proton donor; for dehydratase activity" evidence="3">
    <location>
        <position position="272"/>
    </location>
</feature>
<gene>
    <name evidence="6" type="ORF">VR44_39760</name>
</gene>
<dbReference type="EMBL" id="JZWV01001634">
    <property type="protein sequence ID" value="KJY17998.1"/>
    <property type="molecule type" value="Genomic_DNA"/>
</dbReference>
<dbReference type="GO" id="GO:0006633">
    <property type="term" value="P:fatty acid biosynthetic process"/>
    <property type="evidence" value="ECO:0007669"/>
    <property type="project" value="TreeGrafter"/>
</dbReference>
<feature type="region of interest" description="N-terminal hotdog fold" evidence="3">
    <location>
        <begin position="74"/>
        <end position="199"/>
    </location>
</feature>
<dbReference type="InterPro" id="IPR049551">
    <property type="entry name" value="PKS_DH_C"/>
</dbReference>
<dbReference type="SMART" id="SM00826">
    <property type="entry name" value="PKS_DH"/>
    <property type="match status" value="1"/>
</dbReference>
<organism evidence="6 7">
    <name type="scientific">Streptomyces katrae</name>
    <dbReference type="NCBI Taxonomy" id="68223"/>
    <lineage>
        <taxon>Bacteria</taxon>
        <taxon>Bacillati</taxon>
        <taxon>Actinomycetota</taxon>
        <taxon>Actinomycetes</taxon>
        <taxon>Kitasatosporales</taxon>
        <taxon>Streptomycetaceae</taxon>
        <taxon>Streptomyces</taxon>
    </lineage>
</organism>
<feature type="non-terminal residue" evidence="6">
    <location>
        <position position="515"/>
    </location>
</feature>
<reference evidence="6 7" key="1">
    <citation type="submission" date="2015-02" db="EMBL/GenBank/DDBJ databases">
        <authorList>
            <person name="Ju K.-S."/>
            <person name="Doroghazi J.R."/>
            <person name="Metcalf W."/>
        </authorList>
    </citation>
    <scope>NUCLEOTIDE SEQUENCE [LARGE SCALE GENOMIC DNA]</scope>
    <source>
        <strain evidence="6 7">NRRL ISP-5550</strain>
    </source>
</reference>
<dbReference type="InterPro" id="IPR049900">
    <property type="entry name" value="PKS_mFAS_DH"/>
</dbReference>
<dbReference type="RefSeq" id="WP_045952570.1">
    <property type="nucleotide sequence ID" value="NZ_JZWV01001634.1"/>
</dbReference>
<dbReference type="InterPro" id="IPR036291">
    <property type="entry name" value="NAD(P)-bd_dom_sf"/>
</dbReference>
<dbReference type="GO" id="GO:0004312">
    <property type="term" value="F:fatty acid synthase activity"/>
    <property type="evidence" value="ECO:0007669"/>
    <property type="project" value="TreeGrafter"/>
</dbReference>
<feature type="region of interest" description="C-terminal hotdog fold" evidence="3">
    <location>
        <begin position="211"/>
        <end position="350"/>
    </location>
</feature>
<dbReference type="SUPFAM" id="SSF51735">
    <property type="entry name" value="NAD(P)-binding Rossmann-fold domains"/>
    <property type="match status" value="1"/>
</dbReference>
<evidence type="ECO:0000313" key="6">
    <source>
        <dbReference type="EMBL" id="KJY17998.1"/>
    </source>
</evidence>
<accession>A0A0F4I958</accession>